<dbReference type="STRING" id="1921803.NIES593_13635"/>
<dbReference type="InterPro" id="IPR023892">
    <property type="entry name" value="cNMP-bd"/>
</dbReference>
<dbReference type="EMBL" id="MRCB01000015">
    <property type="protein sequence ID" value="OKH22232.1"/>
    <property type="molecule type" value="Genomic_DNA"/>
</dbReference>
<dbReference type="GO" id="GO:0003700">
    <property type="term" value="F:DNA-binding transcription factor activity"/>
    <property type="evidence" value="ECO:0007669"/>
    <property type="project" value="TreeGrafter"/>
</dbReference>
<dbReference type="SUPFAM" id="SSF51206">
    <property type="entry name" value="cAMP-binding domain-like"/>
    <property type="match status" value="2"/>
</dbReference>
<dbReference type="InterPro" id="IPR018490">
    <property type="entry name" value="cNMP-bd_dom_sf"/>
</dbReference>
<name>A0A1U7HF56_9CYAN</name>
<evidence type="ECO:0000313" key="2">
    <source>
        <dbReference type="EMBL" id="OKH22232.1"/>
    </source>
</evidence>
<sequence length="365" mass="39731">MTDVLLKELSNSDIDWLLATGTQEEIPPSTTILRQGQPVEALYILLDGALTVSVSQADNNPLGRAFAALEGGEMSGREIARLSSGEMLGEMPFLEASLSATTVKAIEKSLILSVPQQQLTQKLQEDLSFAAHLYRAIAIQLADRQAKMVSEIGHSTIVLGQPQLREILFVFAELHDSDIDWMISAGSATRIPAGTVLVRGGRPIEALYILLDGKLTLSVSENDGNPLMRAFSNLEGSEISGREFARLSKGDLVGETSFVEASPPGVAVAAIEDSLVLSIPRWRLAAKLLHDEGFAARFYRVLAILLADKQQGIISRLGYGRLSYSKGQSLDEDCNYENEINSDFLAQVALAGTRFNWMLKKIQGR</sequence>
<dbReference type="GO" id="GO:0005829">
    <property type="term" value="C:cytosol"/>
    <property type="evidence" value="ECO:0007669"/>
    <property type="project" value="TreeGrafter"/>
</dbReference>
<dbReference type="InterPro" id="IPR000595">
    <property type="entry name" value="cNMP-bd_dom"/>
</dbReference>
<reference evidence="2 3" key="1">
    <citation type="submission" date="2016-11" db="EMBL/GenBank/DDBJ databases">
        <title>Draft Genome Sequences of Nine Cyanobacterial Strains from Diverse Habitats.</title>
        <authorList>
            <person name="Zhu T."/>
            <person name="Hou S."/>
            <person name="Lu X."/>
            <person name="Hess W.R."/>
        </authorList>
    </citation>
    <scope>NUCLEOTIDE SEQUENCE [LARGE SCALE GENOMIC DNA]</scope>
    <source>
        <strain evidence="2 3">NIES-593</strain>
    </source>
</reference>
<gene>
    <name evidence="2" type="ORF">NIES593_13635</name>
</gene>
<dbReference type="PROSITE" id="PS50042">
    <property type="entry name" value="CNMP_BINDING_3"/>
    <property type="match status" value="2"/>
</dbReference>
<dbReference type="Proteomes" id="UP000186868">
    <property type="component" value="Unassembled WGS sequence"/>
</dbReference>
<dbReference type="CDD" id="cd00038">
    <property type="entry name" value="CAP_ED"/>
    <property type="match status" value="2"/>
</dbReference>
<proteinExistence type="predicted"/>
<dbReference type="InterPro" id="IPR050397">
    <property type="entry name" value="Env_Response_Regulators"/>
</dbReference>
<dbReference type="SMART" id="SM00100">
    <property type="entry name" value="cNMP"/>
    <property type="match status" value="2"/>
</dbReference>
<dbReference type="PANTHER" id="PTHR24567">
    <property type="entry name" value="CRP FAMILY TRANSCRIPTIONAL REGULATORY PROTEIN"/>
    <property type="match status" value="1"/>
</dbReference>
<feature type="domain" description="Cyclic nucleotide-binding" evidence="1">
    <location>
        <begin position="170"/>
        <end position="281"/>
    </location>
</feature>
<dbReference type="RefSeq" id="WP_073600106.1">
    <property type="nucleotide sequence ID" value="NZ_MRCB01000015.1"/>
</dbReference>
<organism evidence="2 3">
    <name type="scientific">Hydrococcus rivularis NIES-593</name>
    <dbReference type="NCBI Taxonomy" id="1921803"/>
    <lineage>
        <taxon>Bacteria</taxon>
        <taxon>Bacillati</taxon>
        <taxon>Cyanobacteriota</taxon>
        <taxon>Cyanophyceae</taxon>
        <taxon>Pleurocapsales</taxon>
        <taxon>Hydrococcaceae</taxon>
        <taxon>Hydrococcus</taxon>
    </lineage>
</organism>
<dbReference type="Gene3D" id="2.60.120.10">
    <property type="entry name" value="Jelly Rolls"/>
    <property type="match status" value="2"/>
</dbReference>
<keyword evidence="3" id="KW-1185">Reference proteome</keyword>
<accession>A0A1U7HF56</accession>
<protein>
    <submittedName>
        <fullName evidence="2">Cyclic nucleotide-binding protein</fullName>
    </submittedName>
</protein>
<dbReference type="Pfam" id="PF00027">
    <property type="entry name" value="cNMP_binding"/>
    <property type="match status" value="2"/>
</dbReference>
<dbReference type="AlphaFoldDB" id="A0A1U7HF56"/>
<dbReference type="InterPro" id="IPR014710">
    <property type="entry name" value="RmlC-like_jellyroll"/>
</dbReference>
<dbReference type="PANTHER" id="PTHR24567:SF77">
    <property type="entry name" value="NUCLEOSIDE-RESPONSIVE TRANSCRIPTIONAL ACTIVATOR OF NUCLEOSIDE UTILIZATION DEOR"/>
    <property type="match status" value="1"/>
</dbReference>
<feature type="domain" description="Cyclic nucleotide-binding" evidence="1">
    <location>
        <begin position="5"/>
        <end position="123"/>
    </location>
</feature>
<dbReference type="NCBIfam" id="TIGR03896">
    <property type="entry name" value="cyc_nuc_ocin"/>
    <property type="match status" value="1"/>
</dbReference>
<evidence type="ECO:0000259" key="1">
    <source>
        <dbReference type="PROSITE" id="PS50042"/>
    </source>
</evidence>
<comment type="caution">
    <text evidence="2">The sequence shown here is derived from an EMBL/GenBank/DDBJ whole genome shotgun (WGS) entry which is preliminary data.</text>
</comment>
<evidence type="ECO:0000313" key="3">
    <source>
        <dbReference type="Proteomes" id="UP000186868"/>
    </source>
</evidence>
<dbReference type="OrthoDB" id="951557at2"/>